<evidence type="ECO:0000259" key="6">
    <source>
        <dbReference type="Pfam" id="PF00155"/>
    </source>
</evidence>
<evidence type="ECO:0000256" key="4">
    <source>
        <dbReference type="ARBA" id="ARBA00022679"/>
    </source>
</evidence>
<keyword evidence="5" id="KW-0663">Pyridoxal phosphate</keyword>
<dbReference type="HOGENOM" id="CLU_017584_4_3_0"/>
<reference evidence="8" key="1">
    <citation type="journal article" date="2010" name="Stand. Genomic Sci.">
        <title>Complete genome sequence of Thermocrinis albus type strain (HI 11/12T).</title>
        <authorList>
            <person name="Wirth R."/>
            <person name="Sikorski J."/>
            <person name="Brambilla E."/>
            <person name="Misra M."/>
            <person name="Lapidus A."/>
            <person name="Copeland A."/>
            <person name="Nolan M."/>
            <person name="Lucas S."/>
            <person name="Chen F."/>
            <person name="Tice H."/>
            <person name="Cheng J.F."/>
            <person name="Han C."/>
            <person name="Detter J.C."/>
            <person name="Tapia R."/>
            <person name="Bruce D."/>
            <person name="Goodwin L."/>
            <person name="Pitluck S."/>
            <person name="Pati A."/>
            <person name="Anderson I."/>
            <person name="Ivanova N."/>
            <person name="Mavromatis K."/>
            <person name="Mikhailova N."/>
            <person name="Chen A."/>
            <person name="Palaniappan K."/>
            <person name="Bilek Y."/>
            <person name="Hader T."/>
            <person name="Land M."/>
            <person name="Hauser L."/>
            <person name="Chang Y.J."/>
            <person name="Jeffries C.D."/>
            <person name="Tindall B.J."/>
            <person name="Rohde M."/>
            <person name="Goker M."/>
            <person name="Bristow J."/>
            <person name="Eisen J.A."/>
            <person name="Markowitz V."/>
            <person name="Hugenholtz P."/>
            <person name="Kyrpides N.C."/>
            <person name="Klenk H.P."/>
        </authorList>
    </citation>
    <scope>NUCLEOTIDE SEQUENCE [LARGE SCALE GENOMIC DNA]</scope>
    <source>
        <strain evidence="8">DSM 14484 / JCM 11386 / HI 11/12</strain>
    </source>
</reference>
<dbReference type="OrthoDB" id="9803354at2"/>
<dbReference type="PANTHER" id="PTHR46383:SF2">
    <property type="entry name" value="AMINOTRANSFERASE"/>
    <property type="match status" value="1"/>
</dbReference>
<dbReference type="Proteomes" id="UP000002043">
    <property type="component" value="Chromosome"/>
</dbReference>
<dbReference type="GO" id="GO:0008483">
    <property type="term" value="F:transaminase activity"/>
    <property type="evidence" value="ECO:0007669"/>
    <property type="project" value="UniProtKB-KW"/>
</dbReference>
<gene>
    <name evidence="7" type="ordered locus">Thal_0474</name>
</gene>
<protein>
    <submittedName>
        <fullName evidence="7">Aminotransferase class I and II</fullName>
    </submittedName>
</protein>
<evidence type="ECO:0000256" key="5">
    <source>
        <dbReference type="ARBA" id="ARBA00022898"/>
    </source>
</evidence>
<sequence>MGRLDKVTPFLVMEVLEKAQRMEDVVHMEIGEPDLDPPPGVWEHLERAIKERKYFYTASVGIEELRQKIAEHYWTYYGVDISPERVVITTGSSGAFLVVYSIILSAGDSIAIADPSYPCYKNFAHLLDINPILIPVGPETHYQITPPMLEGLNIKAVHISSPSNPTGTFYREDTLRSLCSYCDEKGIYLISDEIYHGLVYEGREHTVLEFSERAIVVNGFSKFFCMPGFRLGWIILPPDLVRKAQIVLQNVFISAPSLSQYAALGAFDYKYLQKVREIYRERRDVLYRELKDVFNIPCPPEGGFYIWADVSRYTENSYQFCMDLLEKAKVAVTPGIDFGYNRTNTYIRLAYTKDKGTLLEGARRIKSYLMM</sequence>
<keyword evidence="3 7" id="KW-0032">Aminotransferase</keyword>
<comment type="cofactor">
    <cofactor evidence="1">
        <name>pyridoxal 5'-phosphate</name>
        <dbReference type="ChEBI" id="CHEBI:597326"/>
    </cofactor>
</comment>
<dbReference type="Pfam" id="PF00155">
    <property type="entry name" value="Aminotran_1_2"/>
    <property type="match status" value="1"/>
</dbReference>
<name>D3SPM1_THEAH</name>
<dbReference type="GO" id="GO:0030170">
    <property type="term" value="F:pyridoxal phosphate binding"/>
    <property type="evidence" value="ECO:0007669"/>
    <property type="project" value="InterPro"/>
</dbReference>
<dbReference type="EMBL" id="CP001931">
    <property type="protein sequence ID" value="ADC89108.1"/>
    <property type="molecule type" value="Genomic_DNA"/>
</dbReference>
<evidence type="ECO:0000313" key="8">
    <source>
        <dbReference type="Proteomes" id="UP000002043"/>
    </source>
</evidence>
<dbReference type="InterPro" id="IPR015421">
    <property type="entry name" value="PyrdxlP-dep_Trfase_major"/>
</dbReference>
<dbReference type="KEGG" id="tal:Thal_0474"/>
<evidence type="ECO:0000256" key="1">
    <source>
        <dbReference type="ARBA" id="ARBA00001933"/>
    </source>
</evidence>
<organism evidence="7 8">
    <name type="scientific">Thermocrinis albus (strain DSM 14484 / JCM 11386 / HI 11/12)</name>
    <dbReference type="NCBI Taxonomy" id="638303"/>
    <lineage>
        <taxon>Bacteria</taxon>
        <taxon>Pseudomonadati</taxon>
        <taxon>Aquificota</taxon>
        <taxon>Aquificia</taxon>
        <taxon>Aquificales</taxon>
        <taxon>Aquificaceae</taxon>
        <taxon>Thermocrinis</taxon>
    </lineage>
</organism>
<dbReference type="PANTHER" id="PTHR46383">
    <property type="entry name" value="ASPARTATE AMINOTRANSFERASE"/>
    <property type="match status" value="1"/>
</dbReference>
<comment type="similarity">
    <text evidence="2">Belongs to the class-I pyridoxal-phosphate-dependent aminotransferase family.</text>
</comment>
<evidence type="ECO:0000313" key="7">
    <source>
        <dbReference type="EMBL" id="ADC89108.1"/>
    </source>
</evidence>
<feature type="domain" description="Aminotransferase class I/classII large" evidence="6">
    <location>
        <begin position="24"/>
        <end position="365"/>
    </location>
</feature>
<accession>D3SPM1</accession>
<dbReference type="SUPFAM" id="SSF53383">
    <property type="entry name" value="PLP-dependent transferases"/>
    <property type="match status" value="1"/>
</dbReference>
<evidence type="ECO:0000256" key="3">
    <source>
        <dbReference type="ARBA" id="ARBA00022576"/>
    </source>
</evidence>
<proteinExistence type="inferred from homology"/>
<keyword evidence="4 7" id="KW-0808">Transferase</keyword>
<dbReference type="CDD" id="cd00609">
    <property type="entry name" value="AAT_like"/>
    <property type="match status" value="1"/>
</dbReference>
<dbReference type="InterPro" id="IPR004839">
    <property type="entry name" value="Aminotransferase_I/II_large"/>
</dbReference>
<dbReference type="RefSeq" id="WP_012991515.1">
    <property type="nucleotide sequence ID" value="NC_013894.1"/>
</dbReference>
<keyword evidence="8" id="KW-1185">Reference proteome</keyword>
<dbReference type="InterPro" id="IPR015424">
    <property type="entry name" value="PyrdxlP-dep_Trfase"/>
</dbReference>
<dbReference type="Gene3D" id="3.40.640.10">
    <property type="entry name" value="Type I PLP-dependent aspartate aminotransferase-like (Major domain)"/>
    <property type="match status" value="1"/>
</dbReference>
<dbReference type="PRINTS" id="PR00753">
    <property type="entry name" value="ACCSYNTHASE"/>
</dbReference>
<dbReference type="GO" id="GO:0006520">
    <property type="term" value="P:amino acid metabolic process"/>
    <property type="evidence" value="ECO:0007669"/>
    <property type="project" value="InterPro"/>
</dbReference>
<dbReference type="STRING" id="638303.Thal_0474"/>
<dbReference type="AlphaFoldDB" id="D3SPM1"/>
<dbReference type="InterPro" id="IPR050596">
    <property type="entry name" value="AspAT/PAT-like"/>
</dbReference>
<dbReference type="eggNOG" id="COG0436">
    <property type="taxonomic scope" value="Bacteria"/>
</dbReference>
<evidence type="ECO:0000256" key="2">
    <source>
        <dbReference type="ARBA" id="ARBA00007441"/>
    </source>
</evidence>